<evidence type="ECO:0000256" key="2">
    <source>
        <dbReference type="ARBA" id="ARBA00013019"/>
    </source>
</evidence>
<dbReference type="Gene3D" id="3.40.50.720">
    <property type="entry name" value="NAD(P)-binding Rossmann-like Domain"/>
    <property type="match status" value="2"/>
</dbReference>
<evidence type="ECO:0000313" key="12">
    <source>
        <dbReference type="Proteomes" id="UP000078560"/>
    </source>
</evidence>
<dbReference type="Pfam" id="PF00479">
    <property type="entry name" value="G6PD_N"/>
    <property type="match status" value="2"/>
</dbReference>
<evidence type="ECO:0000313" key="11">
    <source>
        <dbReference type="EMBL" id="SBS86610.1"/>
    </source>
</evidence>
<dbReference type="GO" id="GO:0004345">
    <property type="term" value="F:glucose-6-phosphate dehydrogenase activity"/>
    <property type="evidence" value="ECO:0007669"/>
    <property type="project" value="UniProtKB-EC"/>
</dbReference>
<dbReference type="Gene3D" id="3.40.50.1360">
    <property type="match status" value="1"/>
</dbReference>
<dbReference type="InterPro" id="IPR022675">
    <property type="entry name" value="G6P_DH_C"/>
</dbReference>
<dbReference type="Pfam" id="PF01182">
    <property type="entry name" value="Glucosamine_iso"/>
    <property type="match status" value="1"/>
</dbReference>
<dbReference type="InterPro" id="IPR037171">
    <property type="entry name" value="NagB/RpiA_transferase-like"/>
</dbReference>
<dbReference type="InterPro" id="IPR006148">
    <property type="entry name" value="Glc/Gal-6P_isomerase"/>
</dbReference>
<feature type="compositionally biased region" description="Basic and acidic residues" evidence="7">
    <location>
        <begin position="537"/>
        <end position="548"/>
    </location>
</feature>
<dbReference type="HAMAP" id="MF_00966">
    <property type="entry name" value="G6PD"/>
    <property type="match status" value="1"/>
</dbReference>
<feature type="domain" description="Glucosamine/galactosamine-6-phosphate isomerase" evidence="9">
    <location>
        <begin position="119"/>
        <end position="254"/>
    </location>
</feature>
<dbReference type="SUPFAM" id="SSF100950">
    <property type="entry name" value="NagB/RpiA/CoA transferase-like"/>
    <property type="match status" value="1"/>
</dbReference>
<evidence type="ECO:0000259" key="9">
    <source>
        <dbReference type="Pfam" id="PF01182"/>
    </source>
</evidence>
<keyword evidence="3" id="KW-0313">Glucose metabolism</keyword>
<evidence type="ECO:0000259" key="8">
    <source>
        <dbReference type="Pfam" id="PF00479"/>
    </source>
</evidence>
<dbReference type="SUPFAM" id="SSF51735">
    <property type="entry name" value="NAD(P)-binding Rossmann-fold domains"/>
    <property type="match status" value="2"/>
</dbReference>
<gene>
    <name evidence="11" type="ORF">POVCU2_0038180</name>
</gene>
<evidence type="ECO:0000256" key="6">
    <source>
        <dbReference type="ARBA" id="ARBA00023277"/>
    </source>
</evidence>
<dbReference type="EMBL" id="FLQU01000507">
    <property type="protein sequence ID" value="SBS86610.1"/>
    <property type="molecule type" value="Genomic_DNA"/>
</dbReference>
<name>A0A1A8W1G4_PLAOA</name>
<sequence length="973" mass="113360">MMTQKGKFYKRKNYILIYAQKLAEGNGLQDELFDSNNSIRKCSKTQYQIDDCENKANTKSFLAPYSACKKDASKSYLRRNLMGKMDYDIFLKLADEMKYVHNVKYLETKNLEDFNIKSAYYICKEIHEKQSSNKDGYVVIGLSGGRTPIDVYRNITQIKDIKIDKSKLIFFIIDERYKSDNHKFSNYNNIKFLFKDLNINENEQVVRPDTTKNIVDCIGDYNEKIKSMLKKYKKVDIAVLGMGNDFHIASLFPNIFYNIYMNNYQSSYIYDENSIKLCNSDSNDSENDNLRMLKEYVYFTTTNNFDVRKRITVSLELLGNASSKIFLLNSAEKLDLWKNMLLKSYIEVNYCLYPAVYLIDTNNTSVITCGYENYTKTLEDIYISKNSISVHSNSLNRKELLTIIIFGCSGDLAKKKIYPAIFKLFCNELLPKGLLIIGFARTAQDFDSFFDKIVVYLKKCLYCYEDMSITQKKDLLNSFKHRCRYFIGNYACPESFEKFNKYLNELEQEALASGFVDNQKIFFQEGNMKNGEEKINGIPNEDKGENELGKSAPTANSSEDNFSSYNHSYIANRMLYLALPPHIFVSTLKNYKKHCVNCNGTDKILLEKPFGNDLESFKLLSKQILENFNEQQIYRIDHYLGKDMVSGLMKLKFTNTFLLSLMNRHFIKCIKITLKETKGVYGRGQYFDPYGIIRDVMQNHMLQLLTLITMEDPIDLNDESVKNEKVKILKCIPSIKLEDTIIGQYVKSTNYEENDIYEENVDESKRNHSYHDDPHIDANSITPTFCTCILYINSINWYGVPIIFKTGKGLNKDICEIRIQFHNIMGSSDENMYNNEFVIILQPVEVIYLKMMIKKTGCEEMEEVQLNLTVNEKNKKANVPEAYETLLLECFKGYKKKFISDEELYESWRIFTPLLNELNDKQIKPLNYSFGSSGPKEVYDLVKKHYNYGNNYTSTPEFVRKSSLYEDNLLDIN</sequence>
<dbReference type="Gene3D" id="3.30.360.10">
    <property type="entry name" value="Dihydrodipicolinate Reductase, domain 2"/>
    <property type="match status" value="1"/>
</dbReference>
<feature type="domain" description="Glucose-6-phosphate dehydrogenase NAD-binding" evidence="8">
    <location>
        <begin position="567"/>
        <end position="645"/>
    </location>
</feature>
<evidence type="ECO:0000259" key="10">
    <source>
        <dbReference type="Pfam" id="PF02781"/>
    </source>
</evidence>
<dbReference type="GO" id="GO:0006006">
    <property type="term" value="P:glucose metabolic process"/>
    <property type="evidence" value="ECO:0007669"/>
    <property type="project" value="UniProtKB-KW"/>
</dbReference>
<evidence type="ECO:0000256" key="7">
    <source>
        <dbReference type="SAM" id="MobiDB-lite"/>
    </source>
</evidence>
<dbReference type="InterPro" id="IPR022674">
    <property type="entry name" value="G6P_DH_NAD-bd"/>
</dbReference>
<evidence type="ECO:0000256" key="3">
    <source>
        <dbReference type="ARBA" id="ARBA00022526"/>
    </source>
</evidence>
<dbReference type="Proteomes" id="UP000078560">
    <property type="component" value="Unassembled WGS sequence"/>
</dbReference>
<comment type="pathway">
    <text evidence="1">Carbohydrate degradation; pentose phosphate pathway; D-ribulose 5-phosphate from D-glucose 6-phosphate (oxidative stage): step 1/3.</text>
</comment>
<dbReference type="InterPro" id="IPR036291">
    <property type="entry name" value="NAD(P)-bd_dom_sf"/>
</dbReference>
<keyword evidence="5" id="KW-0560">Oxidoreductase</keyword>
<reference evidence="12" key="1">
    <citation type="submission" date="2016-05" db="EMBL/GenBank/DDBJ databases">
        <authorList>
            <person name="Naeem Raeece"/>
        </authorList>
    </citation>
    <scope>NUCLEOTIDE SEQUENCE [LARGE SCALE GENOMIC DNA]</scope>
</reference>
<accession>A0A1A8W1G4</accession>
<dbReference type="Pfam" id="PF02781">
    <property type="entry name" value="G6PD_C"/>
    <property type="match status" value="1"/>
</dbReference>
<keyword evidence="4" id="KW-0521">NADP</keyword>
<feature type="domain" description="Glucose-6-phosphate dehydrogenase C-terminal" evidence="10">
    <location>
        <begin position="649"/>
        <end position="945"/>
    </location>
</feature>
<dbReference type="PANTHER" id="PTHR23429:SF0">
    <property type="entry name" value="GLUCOSE-6-PHOSPHATE 1-DEHYDROGENASE"/>
    <property type="match status" value="1"/>
</dbReference>
<evidence type="ECO:0000256" key="1">
    <source>
        <dbReference type="ARBA" id="ARBA00004937"/>
    </source>
</evidence>
<dbReference type="AlphaFoldDB" id="A0A1A8W1G4"/>
<keyword evidence="6" id="KW-0119">Carbohydrate metabolism</keyword>
<feature type="domain" description="Glucose-6-phosphate dehydrogenase NAD-binding" evidence="8">
    <location>
        <begin position="404"/>
        <end position="509"/>
    </location>
</feature>
<dbReference type="GO" id="GO:0009051">
    <property type="term" value="P:pentose-phosphate shunt, oxidative branch"/>
    <property type="evidence" value="ECO:0007669"/>
    <property type="project" value="TreeGrafter"/>
</dbReference>
<dbReference type="SUPFAM" id="SSF55347">
    <property type="entry name" value="Glyceraldehyde-3-phosphate dehydrogenase-like, C-terminal domain"/>
    <property type="match status" value="1"/>
</dbReference>
<evidence type="ECO:0000256" key="5">
    <source>
        <dbReference type="ARBA" id="ARBA00023002"/>
    </source>
</evidence>
<evidence type="ECO:0000256" key="4">
    <source>
        <dbReference type="ARBA" id="ARBA00022857"/>
    </source>
</evidence>
<organism evidence="11 12">
    <name type="scientific">Plasmodium ovale curtisi</name>
    <dbReference type="NCBI Taxonomy" id="864141"/>
    <lineage>
        <taxon>Eukaryota</taxon>
        <taxon>Sar</taxon>
        <taxon>Alveolata</taxon>
        <taxon>Apicomplexa</taxon>
        <taxon>Aconoidasida</taxon>
        <taxon>Haemosporida</taxon>
        <taxon>Plasmodiidae</taxon>
        <taxon>Plasmodium</taxon>
        <taxon>Plasmodium (Plasmodium)</taxon>
    </lineage>
</organism>
<proteinExistence type="inferred from homology"/>
<dbReference type="GO" id="GO:0050661">
    <property type="term" value="F:NADP binding"/>
    <property type="evidence" value="ECO:0007669"/>
    <property type="project" value="InterPro"/>
</dbReference>
<feature type="region of interest" description="Disordered" evidence="7">
    <location>
        <begin position="537"/>
        <end position="557"/>
    </location>
</feature>
<dbReference type="InterPro" id="IPR001282">
    <property type="entry name" value="G6P_DH"/>
</dbReference>
<dbReference type="EC" id="1.1.1.49" evidence="2"/>
<dbReference type="PRINTS" id="PR00079">
    <property type="entry name" value="G6PDHDRGNASE"/>
</dbReference>
<dbReference type="PANTHER" id="PTHR23429">
    <property type="entry name" value="GLUCOSE-6-PHOSPHATE 1-DEHYDROGENASE G6PD"/>
    <property type="match status" value="1"/>
</dbReference>
<protein>
    <recommendedName>
        <fullName evidence="2">glucose-6-phosphate dehydrogenase (NADP(+))</fullName>
        <ecNumber evidence="2">1.1.1.49</ecNumber>
    </recommendedName>
</protein>